<organism evidence="19 20">
    <name type="scientific">Sphingobium baderi</name>
    <dbReference type="NCBI Taxonomy" id="1332080"/>
    <lineage>
        <taxon>Bacteria</taxon>
        <taxon>Pseudomonadati</taxon>
        <taxon>Pseudomonadota</taxon>
        <taxon>Alphaproteobacteria</taxon>
        <taxon>Sphingomonadales</taxon>
        <taxon>Sphingomonadaceae</taxon>
        <taxon>Sphingobium</taxon>
    </lineage>
</organism>
<dbReference type="AlphaFoldDB" id="A0A0S3F4Q1"/>
<reference evidence="19 20" key="1">
    <citation type="submission" date="2015-11" db="EMBL/GenBank/DDBJ databases">
        <title>A Two-component Flavoprotein Monooxygenase System MeaXY Responsible for para-Hydroxylation of 2-Methyl-6-ethylaniline and 2,6-Diethylaniline in Sphingobium baderi DE-13.</title>
        <authorList>
            <person name="Cheng M."/>
            <person name="Meng Q."/>
            <person name="Yang Y."/>
            <person name="Chu C."/>
            <person name="Yan X."/>
            <person name="He J."/>
            <person name="Li S."/>
        </authorList>
    </citation>
    <scope>NUCLEOTIDE SEQUENCE [LARGE SCALE GENOMIC DNA]</scope>
    <source>
        <strain evidence="19 20">DE-13</strain>
    </source>
</reference>
<name>A0A0S3F4Q1_9SPHN</name>
<dbReference type="PANTHER" id="PTHR40457:SF1">
    <property type="entry name" value="PHOSPHOLIPASE A1"/>
    <property type="match status" value="1"/>
</dbReference>
<dbReference type="KEGG" id="sbd:ATN00_14590"/>
<protein>
    <recommendedName>
        <fullName evidence="17">Phospholipase A1</fullName>
        <ecNumber evidence="17">3.1.1.32</ecNumber>
        <ecNumber evidence="17">3.1.1.4</ecNumber>
    </recommendedName>
    <alternativeName>
        <fullName evidence="17">Phosphatidylcholine 1-acylhydrolase</fullName>
    </alternativeName>
</protein>
<evidence type="ECO:0000256" key="1">
    <source>
        <dbReference type="ARBA" id="ARBA00000111"/>
    </source>
</evidence>
<feature type="binding site" description="in dimeric form" evidence="16">
    <location>
        <position position="270"/>
    </location>
    <ligand>
        <name>Ca(2+)</name>
        <dbReference type="ChEBI" id="CHEBI:29108"/>
        <label>1</label>
    </ligand>
</feature>
<evidence type="ECO:0000256" key="8">
    <source>
        <dbReference type="ARBA" id="ARBA00022729"/>
    </source>
</evidence>
<comment type="catalytic activity">
    <reaction evidence="2 17">
        <text>a 1,2-diacyl-sn-glycero-3-phosphocholine + H2O = a 1-acyl-sn-glycero-3-phosphocholine + a fatty acid + H(+)</text>
        <dbReference type="Rhea" id="RHEA:15801"/>
        <dbReference type="ChEBI" id="CHEBI:15377"/>
        <dbReference type="ChEBI" id="CHEBI:15378"/>
        <dbReference type="ChEBI" id="CHEBI:28868"/>
        <dbReference type="ChEBI" id="CHEBI:57643"/>
        <dbReference type="ChEBI" id="CHEBI:58168"/>
        <dbReference type="EC" id="3.1.1.4"/>
    </reaction>
</comment>
<dbReference type="Proteomes" id="UP000056968">
    <property type="component" value="Chromosome"/>
</dbReference>
<evidence type="ECO:0000256" key="7">
    <source>
        <dbReference type="ARBA" id="ARBA00022723"/>
    </source>
</evidence>
<dbReference type="GO" id="GO:0008970">
    <property type="term" value="F:phospholipase A1 activity"/>
    <property type="evidence" value="ECO:0007669"/>
    <property type="project" value="UniProtKB-EC"/>
</dbReference>
<feature type="region of interest" description="Disordered" evidence="18">
    <location>
        <begin position="139"/>
        <end position="159"/>
    </location>
</feature>
<comment type="similarity">
    <text evidence="3 17">Belongs to the phospholipase A1 family.</text>
</comment>
<dbReference type="Gene3D" id="2.40.230.10">
    <property type="entry name" value="Phospholipase A1"/>
    <property type="match status" value="1"/>
</dbReference>
<keyword evidence="7 16" id="KW-0479">Metal-binding</keyword>
<evidence type="ECO:0000313" key="20">
    <source>
        <dbReference type="Proteomes" id="UP000056968"/>
    </source>
</evidence>
<evidence type="ECO:0000256" key="9">
    <source>
        <dbReference type="ARBA" id="ARBA00022801"/>
    </source>
</evidence>
<evidence type="ECO:0000313" key="19">
    <source>
        <dbReference type="EMBL" id="ALR22661.1"/>
    </source>
</evidence>
<dbReference type="STRING" id="1332080.ATN00_14590"/>
<comment type="subcellular location">
    <subcellularLocation>
        <location evidence="17">Cell outer membrane</location>
        <topology evidence="17">Multi-pass membrane protein</topology>
    </subcellularLocation>
    <text evidence="17">One of the very few enzymes located there.</text>
</comment>
<feature type="binding site" description="in dimeric form" evidence="16">
    <location>
        <position position="307"/>
    </location>
    <ligand>
        <name>Ca(2+)</name>
        <dbReference type="ChEBI" id="CHEBI:29108"/>
        <label>1</label>
    </ligand>
</feature>
<feature type="signal peptide" evidence="17">
    <location>
        <begin position="1"/>
        <end position="25"/>
    </location>
</feature>
<sequence length="397" mass="43059">MTSLRSTVVLSLAPLLLAVPGTAMAAGMEVLLRGTTSKEGQADTLVELRLLNPDDTEDSITLPDRTEARIDGSEGERTIILMRSADTPANITVAAHGFAEARYRMPPGEVREDALLSVPAWSTQAVRLTRSDTVRLADQEATGVPSPESPPAAPPTDKAAGNAFLANLAAYEPIYAVYGPGTNSDARIQISFKYKLFGSRAAGREPEGLHFAYTQRMFWDLGGRSSPFRNIDFQPEIIYITPSTRLDNGITLAAQVGIRHESNGRDGLESRSINSLYVAPMAAVSLGGGYRLSVAPRLSVYIGDKSDNPDIVRYRGHTGLFVELGKDDGLRLSTATRFNPRSGKAALNADLSYPLPRLWNGGPDFYLFAQSFVGYGENLLDYDRHATRLRIGVALVR</sequence>
<evidence type="ECO:0000256" key="12">
    <source>
        <dbReference type="ARBA" id="ARBA00023098"/>
    </source>
</evidence>
<keyword evidence="20" id="KW-1185">Reference proteome</keyword>
<evidence type="ECO:0000256" key="16">
    <source>
        <dbReference type="PIRSR" id="PIRSR603187-2"/>
    </source>
</evidence>
<keyword evidence="12 17" id="KW-0443">Lipid metabolism</keyword>
<keyword evidence="8 17" id="KW-0732">Signal</keyword>
<dbReference type="EC" id="3.1.1.4" evidence="17"/>
<keyword evidence="6" id="KW-0812">Transmembrane</keyword>
<keyword evidence="11 17" id="KW-0442">Lipid degradation</keyword>
<feature type="chain" id="PRO_5019615183" description="Phospholipase A1" evidence="17">
    <location>
        <begin position="26"/>
        <end position="397"/>
    </location>
</feature>
<proteinExistence type="inferred from homology"/>
<comment type="function">
    <text evidence="17">Hydrolysis of phosphatidylcholine with phospholipase A2 (EC 3.1.1.4) and phospholipase A1 (EC 3.1.1.32) activities.</text>
</comment>
<comment type="catalytic activity">
    <reaction evidence="1 17">
        <text>a 1,2-diacyl-sn-glycero-3-phosphocholine + H2O = a 2-acyl-sn-glycero-3-phosphocholine + a fatty acid + H(+)</text>
        <dbReference type="Rhea" id="RHEA:18689"/>
        <dbReference type="ChEBI" id="CHEBI:15377"/>
        <dbReference type="ChEBI" id="CHEBI:15378"/>
        <dbReference type="ChEBI" id="CHEBI:28868"/>
        <dbReference type="ChEBI" id="CHEBI:57643"/>
        <dbReference type="ChEBI" id="CHEBI:57875"/>
        <dbReference type="EC" id="3.1.1.32"/>
    </reaction>
</comment>
<evidence type="ECO:0000256" key="14">
    <source>
        <dbReference type="ARBA" id="ARBA00023237"/>
    </source>
</evidence>
<dbReference type="InterPro" id="IPR036541">
    <property type="entry name" value="PLipase_A1_sf"/>
</dbReference>
<dbReference type="Pfam" id="PF02253">
    <property type="entry name" value="PLA1"/>
    <property type="match status" value="1"/>
</dbReference>
<evidence type="ECO:0000256" key="6">
    <source>
        <dbReference type="ARBA" id="ARBA00022692"/>
    </source>
</evidence>
<feature type="active site" description="Nucleophile" evidence="15">
    <location>
        <position position="262"/>
    </location>
</feature>
<feature type="binding site" description="in dimeric form" evidence="16">
    <location>
        <position position="225"/>
    </location>
    <ligand>
        <name>Ca(2+)</name>
        <dbReference type="ChEBI" id="CHEBI:29108"/>
        <label>1</label>
    </ligand>
</feature>
<comment type="cofactor">
    <cofactor evidence="17">
        <name>Ca(2+)</name>
        <dbReference type="ChEBI" id="CHEBI:29108"/>
    </cofactor>
    <text evidence="17">Binds 1 Ca(2+) ion per monomer. In the dimeric form the Ca(2+) is bound by different amino acids with binding of each Ca(2+) shared with ligands coming from each monomer. The Ca(2+) ion may have a role in catalysis.</text>
</comment>
<evidence type="ECO:0000256" key="5">
    <source>
        <dbReference type="ARBA" id="ARBA00022452"/>
    </source>
</evidence>
<dbReference type="EMBL" id="CP013264">
    <property type="protein sequence ID" value="ALR22661.1"/>
    <property type="molecule type" value="Genomic_DNA"/>
</dbReference>
<evidence type="ECO:0000256" key="4">
    <source>
        <dbReference type="ARBA" id="ARBA00011702"/>
    </source>
</evidence>
<keyword evidence="10 16" id="KW-0106">Calcium</keyword>
<dbReference type="EC" id="3.1.1.32" evidence="17"/>
<evidence type="ECO:0000256" key="17">
    <source>
        <dbReference type="RuleBase" id="RU366027"/>
    </source>
</evidence>
<dbReference type="GO" id="GO:0016042">
    <property type="term" value="P:lipid catabolic process"/>
    <property type="evidence" value="ECO:0007669"/>
    <property type="project" value="UniProtKB-KW"/>
</dbReference>
<dbReference type="GO" id="GO:0009279">
    <property type="term" value="C:cell outer membrane"/>
    <property type="evidence" value="ECO:0007669"/>
    <property type="project" value="UniProtKB-SubCell"/>
</dbReference>
<feature type="binding site" description="in dimeric form" evidence="16">
    <location>
        <position position="265"/>
    </location>
    <ligand>
        <name>Ca(2+)</name>
        <dbReference type="ChEBI" id="CHEBI:29108"/>
        <label>1</label>
    </ligand>
</feature>
<evidence type="ECO:0000256" key="15">
    <source>
        <dbReference type="PIRSR" id="PIRSR603187-1"/>
    </source>
</evidence>
<dbReference type="GO" id="GO:0004623">
    <property type="term" value="F:phospholipase A2 activity"/>
    <property type="evidence" value="ECO:0007669"/>
    <property type="project" value="UniProtKB-EC"/>
</dbReference>
<evidence type="ECO:0000256" key="2">
    <source>
        <dbReference type="ARBA" id="ARBA00001604"/>
    </source>
</evidence>
<dbReference type="PANTHER" id="PTHR40457">
    <property type="entry name" value="PHOSPHOLIPASE A1"/>
    <property type="match status" value="1"/>
</dbReference>
<gene>
    <name evidence="19" type="ORF">ATN00_14590</name>
</gene>
<evidence type="ECO:0000256" key="18">
    <source>
        <dbReference type="SAM" id="MobiDB-lite"/>
    </source>
</evidence>
<evidence type="ECO:0000256" key="3">
    <source>
        <dbReference type="ARBA" id="ARBA00010525"/>
    </source>
</evidence>
<evidence type="ECO:0000256" key="13">
    <source>
        <dbReference type="ARBA" id="ARBA00023136"/>
    </source>
</evidence>
<evidence type="ECO:0000256" key="11">
    <source>
        <dbReference type="ARBA" id="ARBA00022963"/>
    </source>
</evidence>
<accession>A0A0S3F4Q1</accession>
<comment type="subunit">
    <text evidence="4 17">Homodimer; dimerization is reversible, and the dimeric form is the active one.</text>
</comment>
<feature type="active site" description="Proton acceptor" evidence="15">
    <location>
        <position position="260"/>
    </location>
</feature>
<evidence type="ECO:0000256" key="10">
    <source>
        <dbReference type="ARBA" id="ARBA00022837"/>
    </source>
</evidence>
<dbReference type="GO" id="GO:0046872">
    <property type="term" value="F:metal ion binding"/>
    <property type="evidence" value="ECO:0007669"/>
    <property type="project" value="UniProtKB-KW"/>
</dbReference>
<keyword evidence="13" id="KW-0472">Membrane</keyword>
<keyword evidence="5" id="KW-1134">Transmembrane beta strand</keyword>
<dbReference type="PRINTS" id="PR01486">
    <property type="entry name" value="PHPHLIPASEA1"/>
</dbReference>
<keyword evidence="9 17" id="KW-0378">Hydrolase</keyword>
<dbReference type="SUPFAM" id="SSF56931">
    <property type="entry name" value="Outer membrane phospholipase A (OMPLA)"/>
    <property type="match status" value="1"/>
</dbReference>
<keyword evidence="14 17" id="KW-0998">Cell outer membrane</keyword>
<dbReference type="InterPro" id="IPR003187">
    <property type="entry name" value="PLipase_A1"/>
</dbReference>